<dbReference type="SUPFAM" id="SSF48008">
    <property type="entry name" value="GntR ligand-binding domain-like"/>
    <property type="match status" value="1"/>
</dbReference>
<keyword evidence="5" id="KW-0670">Pyruvate</keyword>
<evidence type="ECO:0000256" key="2">
    <source>
        <dbReference type="ARBA" id="ARBA00023125"/>
    </source>
</evidence>
<protein>
    <submittedName>
        <fullName evidence="5">GntR family transcriptional repressor for pyruvate dehydrogenase complex</fullName>
    </submittedName>
</protein>
<dbReference type="InterPro" id="IPR000524">
    <property type="entry name" value="Tscrpt_reg_HTH_GntR"/>
</dbReference>
<accession>A0ABU0DLX6</accession>
<feature type="domain" description="HTH gntR-type" evidence="4">
    <location>
        <begin position="9"/>
        <end position="77"/>
    </location>
</feature>
<reference evidence="5 6" key="1">
    <citation type="submission" date="2023-07" db="EMBL/GenBank/DDBJ databases">
        <title>Genomic Encyclopedia of Type Strains, Phase IV (KMG-IV): sequencing the most valuable type-strain genomes for metagenomic binning, comparative biology and taxonomic classification.</title>
        <authorList>
            <person name="Goeker M."/>
        </authorList>
    </citation>
    <scope>NUCLEOTIDE SEQUENCE [LARGE SCALE GENOMIC DNA]</scope>
    <source>
        <strain evidence="5 6">DSM 1277</strain>
    </source>
</reference>
<dbReference type="Gene3D" id="1.10.10.10">
    <property type="entry name" value="Winged helix-like DNA-binding domain superfamily/Winged helix DNA-binding domain"/>
    <property type="match status" value="1"/>
</dbReference>
<evidence type="ECO:0000256" key="1">
    <source>
        <dbReference type="ARBA" id="ARBA00023015"/>
    </source>
</evidence>
<dbReference type="InterPro" id="IPR011711">
    <property type="entry name" value="GntR_C"/>
</dbReference>
<gene>
    <name evidence="5" type="ORF">J2S76_003670</name>
</gene>
<dbReference type="RefSeq" id="WP_018386913.1">
    <property type="nucleotide sequence ID" value="NZ_JAUSUH010000010.1"/>
</dbReference>
<name>A0ABU0DLX6_9HYPH</name>
<dbReference type="PRINTS" id="PR00035">
    <property type="entry name" value="HTHGNTR"/>
</dbReference>
<dbReference type="SUPFAM" id="SSF46785">
    <property type="entry name" value="Winged helix' DNA-binding domain"/>
    <property type="match status" value="1"/>
</dbReference>
<dbReference type="PANTHER" id="PTHR43537:SF5">
    <property type="entry name" value="UXU OPERON TRANSCRIPTIONAL REGULATOR"/>
    <property type="match status" value="1"/>
</dbReference>
<keyword evidence="6" id="KW-1185">Reference proteome</keyword>
<dbReference type="PROSITE" id="PS50949">
    <property type="entry name" value="HTH_GNTR"/>
    <property type="match status" value="1"/>
</dbReference>
<dbReference type="Proteomes" id="UP001238467">
    <property type="component" value="Unassembled WGS sequence"/>
</dbReference>
<organism evidence="5 6">
    <name type="scientific">Ancylobacter vacuolatus</name>
    <dbReference type="NCBI Taxonomy" id="223389"/>
    <lineage>
        <taxon>Bacteria</taxon>
        <taxon>Pseudomonadati</taxon>
        <taxon>Pseudomonadota</taxon>
        <taxon>Alphaproteobacteria</taxon>
        <taxon>Hyphomicrobiales</taxon>
        <taxon>Xanthobacteraceae</taxon>
        <taxon>Ancylobacter</taxon>
    </lineage>
</organism>
<dbReference type="EMBL" id="JAUSUH010000010">
    <property type="protein sequence ID" value="MDQ0349225.1"/>
    <property type="molecule type" value="Genomic_DNA"/>
</dbReference>
<evidence type="ECO:0000256" key="3">
    <source>
        <dbReference type="ARBA" id="ARBA00023163"/>
    </source>
</evidence>
<evidence type="ECO:0000313" key="5">
    <source>
        <dbReference type="EMBL" id="MDQ0349225.1"/>
    </source>
</evidence>
<dbReference type="InterPro" id="IPR008920">
    <property type="entry name" value="TF_FadR/GntR_C"/>
</dbReference>
<evidence type="ECO:0000313" key="6">
    <source>
        <dbReference type="Proteomes" id="UP001238467"/>
    </source>
</evidence>
<proteinExistence type="predicted"/>
<dbReference type="SMART" id="SM00895">
    <property type="entry name" value="FCD"/>
    <property type="match status" value="1"/>
</dbReference>
<dbReference type="Pfam" id="PF07729">
    <property type="entry name" value="FCD"/>
    <property type="match status" value="1"/>
</dbReference>
<dbReference type="InterPro" id="IPR036388">
    <property type="entry name" value="WH-like_DNA-bd_sf"/>
</dbReference>
<evidence type="ECO:0000259" key="4">
    <source>
        <dbReference type="PROSITE" id="PS50949"/>
    </source>
</evidence>
<keyword evidence="3" id="KW-0804">Transcription</keyword>
<comment type="caution">
    <text evidence="5">The sequence shown here is derived from an EMBL/GenBank/DDBJ whole genome shotgun (WGS) entry which is preliminary data.</text>
</comment>
<sequence>MNINRTSERRLYQQVADQIRGLIQKGHFEVGSRLPAERDLAQQLGVSRPSLREALIALEIDGTVEIRMGSGIYVAAAVERRTLSQAATGESAVELMEARATVEAAVIGLAGARFTPATLRGLRMTLEAMRADIEEGRKPLGHDRQFHLAIAAQSGNSVIVRLVGELFDERHSPISSQFRARFDTPATWRHALAEHEAILAALEARDVPLAQMRMHAHLEESKRRWIESEPR</sequence>
<dbReference type="CDD" id="cd07377">
    <property type="entry name" value="WHTH_GntR"/>
    <property type="match status" value="1"/>
</dbReference>
<keyword evidence="1" id="KW-0805">Transcription regulation</keyword>
<dbReference type="SMART" id="SM00345">
    <property type="entry name" value="HTH_GNTR"/>
    <property type="match status" value="1"/>
</dbReference>
<keyword evidence="2" id="KW-0238">DNA-binding</keyword>
<dbReference type="InterPro" id="IPR036390">
    <property type="entry name" value="WH_DNA-bd_sf"/>
</dbReference>
<dbReference type="Gene3D" id="1.20.120.530">
    <property type="entry name" value="GntR ligand-binding domain-like"/>
    <property type="match status" value="1"/>
</dbReference>
<dbReference type="Pfam" id="PF00392">
    <property type="entry name" value="GntR"/>
    <property type="match status" value="1"/>
</dbReference>
<dbReference type="PANTHER" id="PTHR43537">
    <property type="entry name" value="TRANSCRIPTIONAL REGULATOR, GNTR FAMILY"/>
    <property type="match status" value="1"/>
</dbReference>